<reference evidence="2 3" key="1">
    <citation type="journal article" date="2019" name="Commun. Biol.">
        <title>The bagworm genome reveals a unique fibroin gene that provides high tensile strength.</title>
        <authorList>
            <person name="Kono N."/>
            <person name="Nakamura H."/>
            <person name="Ohtoshi R."/>
            <person name="Tomita M."/>
            <person name="Numata K."/>
            <person name="Arakawa K."/>
        </authorList>
    </citation>
    <scope>NUCLEOTIDE SEQUENCE [LARGE SCALE GENOMIC DNA]</scope>
</reference>
<dbReference type="InterPro" id="IPR048248">
    <property type="entry name" value="PUA_eIF2d-like"/>
</dbReference>
<dbReference type="AlphaFoldDB" id="A0A4C1T859"/>
<evidence type="ECO:0000313" key="3">
    <source>
        <dbReference type="Proteomes" id="UP000299102"/>
    </source>
</evidence>
<feature type="domain" description="Eukaryotic translation initiation factor 2D-like PUA RNA-binding" evidence="1">
    <location>
        <begin position="1"/>
        <end position="56"/>
    </location>
</feature>
<gene>
    <name evidence="2" type="ORF">EVAR_71105_1</name>
</gene>
<dbReference type="STRING" id="151549.A0A4C1T859"/>
<dbReference type="Pfam" id="PF26292">
    <property type="entry name" value="PUA_elF2D"/>
    <property type="match status" value="1"/>
</dbReference>
<accession>A0A4C1T859</accession>
<keyword evidence="3" id="KW-1185">Reference proteome</keyword>
<protein>
    <recommendedName>
        <fullName evidence="1">Eukaryotic translation initiation factor 2D-like PUA RNA-binding domain-containing protein</fullName>
    </recommendedName>
</protein>
<evidence type="ECO:0000259" key="1">
    <source>
        <dbReference type="Pfam" id="PF26292"/>
    </source>
</evidence>
<dbReference type="OrthoDB" id="199771at2759"/>
<dbReference type="EMBL" id="BGZK01004551">
    <property type="protein sequence ID" value="GBP09627.1"/>
    <property type="molecule type" value="Genomic_DNA"/>
</dbReference>
<evidence type="ECO:0000313" key="2">
    <source>
        <dbReference type="EMBL" id="GBP09627.1"/>
    </source>
</evidence>
<dbReference type="Gene3D" id="3.10.400.20">
    <property type="match status" value="1"/>
</dbReference>
<proteinExistence type="predicted"/>
<sequence>MLPGVVPQGIGMNMYGHYKKGQLAIGVGSLCKSSDDLYMSGGHGVAVKILHLFGDKLWGLEPSLVQQVPNFKNSKLSADDFPALGSEIHDKKSVQKVEKEINGHNLLNSAISNQVNNTETEVSSGSLYDKMELVNSSEEMPSNTPEMLLKHAFLSALKTVDGT</sequence>
<comment type="caution">
    <text evidence="2">The sequence shown here is derived from an EMBL/GenBank/DDBJ whole genome shotgun (WGS) entry which is preliminary data.</text>
</comment>
<dbReference type="Proteomes" id="UP000299102">
    <property type="component" value="Unassembled WGS sequence"/>
</dbReference>
<name>A0A4C1T859_EUMVA</name>
<dbReference type="PROSITE" id="PS50890">
    <property type="entry name" value="PUA"/>
    <property type="match status" value="1"/>
</dbReference>
<organism evidence="2 3">
    <name type="scientific">Eumeta variegata</name>
    <name type="common">Bagworm moth</name>
    <name type="synonym">Eumeta japonica</name>
    <dbReference type="NCBI Taxonomy" id="151549"/>
    <lineage>
        <taxon>Eukaryota</taxon>
        <taxon>Metazoa</taxon>
        <taxon>Ecdysozoa</taxon>
        <taxon>Arthropoda</taxon>
        <taxon>Hexapoda</taxon>
        <taxon>Insecta</taxon>
        <taxon>Pterygota</taxon>
        <taxon>Neoptera</taxon>
        <taxon>Endopterygota</taxon>
        <taxon>Lepidoptera</taxon>
        <taxon>Glossata</taxon>
        <taxon>Ditrysia</taxon>
        <taxon>Tineoidea</taxon>
        <taxon>Psychidae</taxon>
        <taxon>Oiketicinae</taxon>
        <taxon>Eumeta</taxon>
    </lineage>
</organism>